<gene>
    <name evidence="1" type="ORF">NEZAVI_LOCUS10575</name>
</gene>
<proteinExistence type="predicted"/>
<dbReference type="EMBL" id="OV725081">
    <property type="protein sequence ID" value="CAH1401581.1"/>
    <property type="molecule type" value="Genomic_DNA"/>
</dbReference>
<reference evidence="1" key="1">
    <citation type="submission" date="2022-01" db="EMBL/GenBank/DDBJ databases">
        <authorList>
            <person name="King R."/>
        </authorList>
    </citation>
    <scope>NUCLEOTIDE SEQUENCE</scope>
</reference>
<evidence type="ECO:0000313" key="1">
    <source>
        <dbReference type="EMBL" id="CAH1401581.1"/>
    </source>
</evidence>
<sequence length="160" mass="17659">MEVRNSQFAAFIDAFTSNTYVLVITFDPKIPSDATLINIRNARRHFEKLEKESQSAAMKIRRVPPPKSAVPGPTKATPGAQVAELTNALQINNRWPSLVSAPAVFGVPDQDLCLFFLFVLSAHWLSNPLKEAALGLTEHLSGLLMTSGDFVSVWRKPNKN</sequence>
<name>A0A9P0HGH6_NEZVI</name>
<protein>
    <submittedName>
        <fullName evidence="1">Uncharacterized protein</fullName>
    </submittedName>
</protein>
<keyword evidence="2" id="KW-1185">Reference proteome</keyword>
<evidence type="ECO:0000313" key="2">
    <source>
        <dbReference type="Proteomes" id="UP001152798"/>
    </source>
</evidence>
<organism evidence="1 2">
    <name type="scientific">Nezara viridula</name>
    <name type="common">Southern green stink bug</name>
    <name type="synonym">Cimex viridulus</name>
    <dbReference type="NCBI Taxonomy" id="85310"/>
    <lineage>
        <taxon>Eukaryota</taxon>
        <taxon>Metazoa</taxon>
        <taxon>Ecdysozoa</taxon>
        <taxon>Arthropoda</taxon>
        <taxon>Hexapoda</taxon>
        <taxon>Insecta</taxon>
        <taxon>Pterygota</taxon>
        <taxon>Neoptera</taxon>
        <taxon>Paraneoptera</taxon>
        <taxon>Hemiptera</taxon>
        <taxon>Heteroptera</taxon>
        <taxon>Panheteroptera</taxon>
        <taxon>Pentatomomorpha</taxon>
        <taxon>Pentatomoidea</taxon>
        <taxon>Pentatomidae</taxon>
        <taxon>Pentatominae</taxon>
        <taxon>Nezara</taxon>
    </lineage>
</organism>
<dbReference type="Gene3D" id="3.30.450.190">
    <property type="match status" value="1"/>
</dbReference>
<dbReference type="Proteomes" id="UP001152798">
    <property type="component" value="Chromosome 5"/>
</dbReference>
<accession>A0A9P0HGH6</accession>
<dbReference type="AlphaFoldDB" id="A0A9P0HGH6"/>
<dbReference type="OrthoDB" id="10020193at2759"/>